<dbReference type="GO" id="GO:0016303">
    <property type="term" value="F:1-phosphatidylinositol-3-kinase activity"/>
    <property type="evidence" value="ECO:0007669"/>
    <property type="project" value="UniProtKB-EC"/>
</dbReference>
<evidence type="ECO:0000259" key="12">
    <source>
        <dbReference type="PROSITE" id="PS51547"/>
    </source>
</evidence>
<dbReference type="SUPFAM" id="SSF64268">
    <property type="entry name" value="PX domain"/>
    <property type="match status" value="1"/>
</dbReference>
<dbReference type="SUPFAM" id="SSF56112">
    <property type="entry name" value="Protein kinase-like (PK-like)"/>
    <property type="match status" value="1"/>
</dbReference>
<organism evidence="13 14">
    <name type="scientific">Adineta steineri</name>
    <dbReference type="NCBI Taxonomy" id="433720"/>
    <lineage>
        <taxon>Eukaryota</taxon>
        <taxon>Metazoa</taxon>
        <taxon>Spiralia</taxon>
        <taxon>Gnathifera</taxon>
        <taxon>Rotifera</taxon>
        <taxon>Eurotatoria</taxon>
        <taxon>Bdelloidea</taxon>
        <taxon>Adinetida</taxon>
        <taxon>Adinetidae</taxon>
        <taxon>Adineta</taxon>
    </lineage>
</organism>
<dbReference type="InterPro" id="IPR000341">
    <property type="entry name" value="PI3K_Ras-bd_dom"/>
</dbReference>
<evidence type="ECO:0000256" key="4">
    <source>
        <dbReference type="ARBA" id="ARBA00023098"/>
    </source>
</evidence>
<feature type="domain" description="PIK helical" evidence="10">
    <location>
        <begin position="715"/>
        <end position="896"/>
    </location>
</feature>
<dbReference type="PROSITE" id="PS51545">
    <property type="entry name" value="PIK_HELICAL"/>
    <property type="match status" value="1"/>
</dbReference>
<evidence type="ECO:0000259" key="10">
    <source>
        <dbReference type="PROSITE" id="PS51545"/>
    </source>
</evidence>
<dbReference type="InterPro" id="IPR015433">
    <property type="entry name" value="PI3/4_kinase"/>
</dbReference>
<dbReference type="Gene3D" id="3.30.1520.10">
    <property type="entry name" value="Phox-like domain"/>
    <property type="match status" value="1"/>
</dbReference>
<dbReference type="GO" id="GO:0035005">
    <property type="term" value="F:1-phosphatidylinositol-4-phosphate 3-kinase activity"/>
    <property type="evidence" value="ECO:0007669"/>
    <property type="project" value="TreeGrafter"/>
</dbReference>
<dbReference type="GO" id="GO:0005886">
    <property type="term" value="C:plasma membrane"/>
    <property type="evidence" value="ECO:0007669"/>
    <property type="project" value="TreeGrafter"/>
</dbReference>
<evidence type="ECO:0000256" key="1">
    <source>
        <dbReference type="ARBA" id="ARBA00012073"/>
    </source>
</evidence>
<dbReference type="GO" id="GO:0005942">
    <property type="term" value="C:phosphatidylinositol 3-kinase complex"/>
    <property type="evidence" value="ECO:0007669"/>
    <property type="project" value="TreeGrafter"/>
</dbReference>
<dbReference type="InterPro" id="IPR042236">
    <property type="entry name" value="PI3K_accessory_sf"/>
</dbReference>
<dbReference type="GO" id="GO:0043491">
    <property type="term" value="P:phosphatidylinositol 3-kinase/protein kinase B signal transduction"/>
    <property type="evidence" value="ECO:0007669"/>
    <property type="project" value="TreeGrafter"/>
</dbReference>
<evidence type="ECO:0000259" key="11">
    <source>
        <dbReference type="PROSITE" id="PS51546"/>
    </source>
</evidence>
<keyword evidence="4" id="KW-0443">Lipid metabolism</keyword>
<evidence type="ECO:0000259" key="8">
    <source>
        <dbReference type="PROSITE" id="PS50195"/>
    </source>
</evidence>
<feature type="domain" description="PX" evidence="8">
    <location>
        <begin position="1283"/>
        <end position="1392"/>
    </location>
</feature>
<dbReference type="PANTHER" id="PTHR10048">
    <property type="entry name" value="PHOSPHATIDYLINOSITOL KINASE"/>
    <property type="match status" value="1"/>
</dbReference>
<evidence type="ECO:0000256" key="3">
    <source>
        <dbReference type="ARBA" id="ARBA00022777"/>
    </source>
</evidence>
<dbReference type="Pfam" id="PF00454">
    <property type="entry name" value="PI3_PI4_kinase"/>
    <property type="match status" value="1"/>
</dbReference>
<evidence type="ECO:0000313" key="13">
    <source>
        <dbReference type="EMBL" id="CAF0969398.1"/>
    </source>
</evidence>
<accession>A0A814ELZ7</accession>
<evidence type="ECO:0000256" key="2">
    <source>
        <dbReference type="ARBA" id="ARBA00022679"/>
    </source>
</evidence>
<dbReference type="InterPro" id="IPR036940">
    <property type="entry name" value="PI3/4_kinase_cat_sf"/>
</dbReference>
<keyword evidence="3" id="KW-0418">Kinase</keyword>
<dbReference type="InterPro" id="IPR011009">
    <property type="entry name" value="Kinase-like_dom_sf"/>
</dbReference>
<evidence type="ECO:0000313" key="14">
    <source>
        <dbReference type="Proteomes" id="UP000663860"/>
    </source>
</evidence>
<dbReference type="Proteomes" id="UP000663860">
    <property type="component" value="Unassembled WGS sequence"/>
</dbReference>
<dbReference type="SMART" id="SM00146">
    <property type="entry name" value="PI3Kc"/>
    <property type="match status" value="1"/>
</dbReference>
<dbReference type="Pfam" id="PF00168">
    <property type="entry name" value="C2"/>
    <property type="match status" value="1"/>
</dbReference>
<dbReference type="InterPro" id="IPR016024">
    <property type="entry name" value="ARM-type_fold"/>
</dbReference>
<dbReference type="InterPro" id="IPR036871">
    <property type="entry name" value="PX_dom_sf"/>
</dbReference>
<dbReference type="InterPro" id="IPR001683">
    <property type="entry name" value="PX_dom"/>
</dbReference>
<dbReference type="Gene3D" id="2.60.40.150">
    <property type="entry name" value="C2 domain"/>
    <property type="match status" value="2"/>
</dbReference>
<dbReference type="PROSITE" id="PS50195">
    <property type="entry name" value="PX"/>
    <property type="match status" value="1"/>
</dbReference>
<feature type="domain" description="PI3K/PI4K catalytic" evidence="9">
    <location>
        <begin position="966"/>
        <end position="1244"/>
    </location>
</feature>
<dbReference type="PANTHER" id="PTHR10048:SF14">
    <property type="entry name" value="LD28067P"/>
    <property type="match status" value="1"/>
</dbReference>
<dbReference type="InterPro" id="IPR018936">
    <property type="entry name" value="PI3/4_kinase_CS"/>
</dbReference>
<dbReference type="Gene3D" id="3.30.1010.10">
    <property type="entry name" value="Phosphatidylinositol 3-kinase Catalytic Subunit, Chain A, domain 4"/>
    <property type="match status" value="1"/>
</dbReference>
<dbReference type="Gene3D" id="1.10.1070.11">
    <property type="entry name" value="Phosphatidylinositol 3-/4-kinase, catalytic domain"/>
    <property type="match status" value="1"/>
</dbReference>
<dbReference type="PROSITE" id="PS50004">
    <property type="entry name" value="C2"/>
    <property type="match status" value="1"/>
</dbReference>
<dbReference type="Gene3D" id="3.10.20.90">
    <property type="entry name" value="Phosphatidylinositol 3-kinase Catalytic Subunit, Chain A, domain 1"/>
    <property type="match status" value="1"/>
</dbReference>
<dbReference type="PROSITE" id="PS00916">
    <property type="entry name" value="PI3_4_KINASE_2"/>
    <property type="match status" value="1"/>
</dbReference>
<dbReference type="Gene3D" id="1.25.40.70">
    <property type="entry name" value="Phosphatidylinositol 3-kinase, accessory domain (PIK)"/>
    <property type="match status" value="1"/>
</dbReference>
<keyword evidence="2" id="KW-0808">Transferase</keyword>
<dbReference type="PROSITE" id="PS51547">
    <property type="entry name" value="C2_PI3K"/>
    <property type="match status" value="1"/>
</dbReference>
<name>A0A814ELZ7_9BILA</name>
<feature type="domain" description="C2" evidence="7">
    <location>
        <begin position="1417"/>
        <end position="1534"/>
    </location>
</feature>
<dbReference type="SMART" id="SM00312">
    <property type="entry name" value="PX"/>
    <property type="match status" value="1"/>
</dbReference>
<sequence>MSSSNCVLPNLPNNRHPAVPRLNLPSTSDDLPRSESIATTPNFPSASTSPYQTNPYHPDMFSFPRRFSTNSVGSSLPLQRQIRLDIPQVFNTIENIPNEMNRRPSNANIDNTDLIDMRSIDELSILDTFDPLMQPIQSPVSPPIVSLDIPIPSPTSLFPYPIKLRLKLTACSEMKPFSQLVERIRNECQSKQSSIDGIVYCKRVKRLTSQHIERNQLFITIHIFTDGSKEPVRLPKVYLQVTVANIMSQLHEIQPFDYEQSIFKLRSYDEYLCNDDALCDIEYVYNCINSLKPLQILLVRKPIITYEKKHDQISFEQFYLNQHEKYFQTIKQTKFTKTSNKNKQSKSSDQVRLFDSQWIEEFRQNINTKFEQIEQRINHLINPNLPLLTIDEQIKSIQELINYIKTIQITCSDIQSPLIIDKQRELKTYINELIRKSSNETEQQVLVRLLFDSLLTIIKYIETYCQAFLIPYEVEIYNNENRSVDIEQLKSLLSITVSNPRSIEESSELFSVHIDSLFSLPSNVKTVRICARLCYGNRTRSKQMTRLMSFVRNASQENSPQIHFDQRLTFDRAYLCGLQREALILFEIYASFFDETDSSLSPLVYLFDGLPMRLIGWCSQTIFDHEHRLINGERYLGIIDAQTTNRTGFYSLRNVSDRDCPILTISFDNQAFFSPNIQPRNDIQAKSFTEINHDKQASLRRLLDRPSLLLVDHSAIITNESSVENRKQQSSTNILDEDREFSDDECHFLWSHRHFMIHKPYALPKLLKSRSVWDYPSLIDIYALLNEINHHRIVDEIESFELLLPTFPDMYVRSFAYRSLISRINSQDLMIYLPQLLQIIKFDYNYSSPIIEYLLQQCINDYSLAHKLYWYLRQLFITENIHFIRYYYLFISLLYVMNEDFHIELQNEYDLCINLKRIGDEIKNSKLNRKYYLVEQLKELNNEFFQSGKRICRLPCQFNFKTNDIDIHSCSVFTSLTFPTKLVFNSIETFGENYQAIYKIGDDLRQDQAVLQLLSCMDKIWQSNDFDFRLSLFNVVQTQECCGFVEMITDSETLLEIEKPLGAIKGSFSESALYDWLRKHNTIERDFQIAVDNLTYSCAGYCVATYILGIGDRHNENIMVKKSGHLFHIDFGKYLGDNQKFGWFNRDRTPFIFTKQMLYAMSDGGTSNDAMHRFIDLCCNAFHTLRQNSSLLLLLLSHLCSSNVPKLNSDAVRFVYDRLAPTLNYAKSITHFTNLIVDCLNSAWPKWNGFLHKMNQPLSSSNSIPNSPLSPCIINTYTVAVDGQIRSAQVVKYEKRTQPSKHYLYKLKVERINTTYHYRTYNEIYEFYERLIKQFPLIGLQLKYSRVTEDRIIVKRHASDINEFFGNLFRLTSDITESDLVYSFFYLTQRDQQINEVKEKSNDELSPRSPHDLSTNNQSKIGIQLKYDSGKLFIMVRHASNLPLVNGNEPRPYCKCYLNPDETKATKQKGKIHSSRDPVFNDTFTYEMDLAEIQNRVLRVGVWNHILNISNHVLGEVDIVLSEIDWSKEHACNYTLSSPNV</sequence>
<comment type="caution">
    <text evidence="13">The sequence shown here is derived from an EMBL/GenBank/DDBJ whole genome shotgun (WGS) entry which is preliminary data.</text>
</comment>
<dbReference type="EMBL" id="CAJNOE010000140">
    <property type="protein sequence ID" value="CAF0969398.1"/>
    <property type="molecule type" value="Genomic_DNA"/>
</dbReference>
<dbReference type="InterPro" id="IPR001263">
    <property type="entry name" value="PI3K_accessory_dom"/>
</dbReference>
<dbReference type="SUPFAM" id="SSF48371">
    <property type="entry name" value="ARM repeat"/>
    <property type="match status" value="1"/>
</dbReference>
<dbReference type="GO" id="GO:0048015">
    <property type="term" value="P:phosphatidylinositol-mediated signaling"/>
    <property type="evidence" value="ECO:0007669"/>
    <property type="project" value="TreeGrafter"/>
</dbReference>
<evidence type="ECO:0000256" key="5">
    <source>
        <dbReference type="PROSITE-ProRule" id="PRU00880"/>
    </source>
</evidence>
<dbReference type="EC" id="2.7.1.137" evidence="1"/>
<dbReference type="SMART" id="SM00145">
    <property type="entry name" value="PI3Ka"/>
    <property type="match status" value="1"/>
</dbReference>
<dbReference type="Pfam" id="PF00613">
    <property type="entry name" value="PI3Ka"/>
    <property type="match status" value="1"/>
</dbReference>
<gene>
    <name evidence="13" type="ORF">IZO911_LOCUS15956</name>
</gene>
<proteinExistence type="inferred from homology"/>
<feature type="compositionally biased region" description="Polar residues" evidence="6">
    <location>
        <begin position="36"/>
        <end position="52"/>
    </location>
</feature>
<dbReference type="GO" id="GO:0016477">
    <property type="term" value="P:cell migration"/>
    <property type="evidence" value="ECO:0007669"/>
    <property type="project" value="TreeGrafter"/>
</dbReference>
<feature type="compositionally biased region" description="Polar residues" evidence="6">
    <location>
        <begin position="1"/>
        <end position="13"/>
    </location>
</feature>
<dbReference type="PROSITE" id="PS51546">
    <property type="entry name" value="PI3K_RBD"/>
    <property type="match status" value="1"/>
</dbReference>
<protein>
    <recommendedName>
        <fullName evidence="1">phosphatidylinositol 3-kinase</fullName>
        <ecNumber evidence="1">2.7.1.137</ecNumber>
    </recommendedName>
</protein>
<dbReference type="InterPro" id="IPR002420">
    <property type="entry name" value="PI3K-type_C2_dom"/>
</dbReference>
<dbReference type="InterPro" id="IPR035892">
    <property type="entry name" value="C2_domain_sf"/>
</dbReference>
<comment type="similarity">
    <text evidence="5">Belongs to the PI3/PI4-kinase family.</text>
</comment>
<evidence type="ECO:0000259" key="9">
    <source>
        <dbReference type="PROSITE" id="PS50290"/>
    </source>
</evidence>
<evidence type="ECO:0000259" key="7">
    <source>
        <dbReference type="PROSITE" id="PS50004"/>
    </source>
</evidence>
<dbReference type="GO" id="GO:0005737">
    <property type="term" value="C:cytoplasm"/>
    <property type="evidence" value="ECO:0007669"/>
    <property type="project" value="TreeGrafter"/>
</dbReference>
<dbReference type="InterPro" id="IPR000403">
    <property type="entry name" value="PI3/4_kinase_cat_dom"/>
</dbReference>
<reference evidence="13" key="1">
    <citation type="submission" date="2021-02" db="EMBL/GenBank/DDBJ databases">
        <authorList>
            <person name="Nowell W R."/>
        </authorList>
    </citation>
    <scope>NUCLEOTIDE SEQUENCE</scope>
</reference>
<feature type="domain" description="PI3K-RBD" evidence="11">
    <location>
        <begin position="214"/>
        <end position="300"/>
    </location>
</feature>
<dbReference type="InterPro" id="IPR000008">
    <property type="entry name" value="C2_dom"/>
</dbReference>
<evidence type="ECO:0000256" key="6">
    <source>
        <dbReference type="SAM" id="MobiDB-lite"/>
    </source>
</evidence>
<dbReference type="PROSITE" id="PS50290">
    <property type="entry name" value="PI3_4_KINASE_3"/>
    <property type="match status" value="1"/>
</dbReference>
<dbReference type="SMART" id="SM00239">
    <property type="entry name" value="C2"/>
    <property type="match status" value="1"/>
</dbReference>
<feature type="domain" description="C2 PI3K-type" evidence="12">
    <location>
        <begin position="506"/>
        <end position="689"/>
    </location>
</feature>
<dbReference type="GO" id="GO:0035091">
    <property type="term" value="F:phosphatidylinositol binding"/>
    <property type="evidence" value="ECO:0007669"/>
    <property type="project" value="InterPro"/>
</dbReference>
<dbReference type="SUPFAM" id="SSF49562">
    <property type="entry name" value="C2 domain (Calcium/lipid-binding domain, CaLB)"/>
    <property type="match status" value="2"/>
</dbReference>
<feature type="region of interest" description="Disordered" evidence="6">
    <location>
        <begin position="1"/>
        <end position="52"/>
    </location>
</feature>